<proteinExistence type="predicted"/>
<evidence type="ECO:0000313" key="3">
    <source>
        <dbReference type="Proteomes" id="UP000321362"/>
    </source>
</evidence>
<accession>A0A5B8W4I5</accession>
<protein>
    <submittedName>
        <fullName evidence="2">Uncharacterized protein</fullName>
    </submittedName>
</protein>
<gene>
    <name evidence="2" type="ORF">FSB76_24540</name>
</gene>
<keyword evidence="1" id="KW-1133">Transmembrane helix</keyword>
<keyword evidence="1" id="KW-0472">Membrane</keyword>
<dbReference type="AlphaFoldDB" id="A0A5B8W4I5"/>
<dbReference type="EMBL" id="CP042437">
    <property type="protein sequence ID" value="QEC78960.1"/>
    <property type="molecule type" value="Genomic_DNA"/>
</dbReference>
<reference evidence="2 3" key="1">
    <citation type="journal article" date="2013" name="J. Microbiol.">
        <title>Mucilaginibacter ginsenosidivorax sp. nov., with ginsenoside converting activity isolated from sediment.</title>
        <authorList>
            <person name="Kim J.K."/>
            <person name="Choi T.E."/>
            <person name="Liu Q.M."/>
            <person name="Park H.Y."/>
            <person name="Yi T.H."/>
            <person name="Yoon M.H."/>
            <person name="Kim S.C."/>
            <person name="Im W.T."/>
        </authorList>
    </citation>
    <scope>NUCLEOTIDE SEQUENCE [LARGE SCALE GENOMIC DNA]</scope>
    <source>
        <strain evidence="2 3">KHI28</strain>
    </source>
</reference>
<evidence type="ECO:0000256" key="1">
    <source>
        <dbReference type="SAM" id="Phobius"/>
    </source>
</evidence>
<name>A0A5B8W4I5_9SPHI</name>
<organism evidence="2 3">
    <name type="scientific">Mucilaginibacter ginsenosidivorax</name>
    <dbReference type="NCBI Taxonomy" id="862126"/>
    <lineage>
        <taxon>Bacteria</taxon>
        <taxon>Pseudomonadati</taxon>
        <taxon>Bacteroidota</taxon>
        <taxon>Sphingobacteriia</taxon>
        <taxon>Sphingobacteriales</taxon>
        <taxon>Sphingobacteriaceae</taxon>
        <taxon>Mucilaginibacter</taxon>
    </lineage>
</organism>
<sequence>MKSFVYLVFTCFISTGAFMGALYSKTPLLLYAVGFGIWALFIWSAFRRTKKNAERREMERSFQNYMRYQQRRS</sequence>
<dbReference type="OrthoDB" id="826855at2"/>
<feature type="transmembrane region" description="Helical" evidence="1">
    <location>
        <begin position="29"/>
        <end position="46"/>
    </location>
</feature>
<feature type="transmembrane region" description="Helical" evidence="1">
    <location>
        <begin position="5"/>
        <end position="23"/>
    </location>
</feature>
<dbReference type="KEGG" id="mgk:FSB76_24540"/>
<keyword evidence="3" id="KW-1185">Reference proteome</keyword>
<keyword evidence="1" id="KW-0812">Transmembrane</keyword>
<dbReference type="RefSeq" id="WP_147058086.1">
    <property type="nucleotide sequence ID" value="NZ_CP042437.1"/>
</dbReference>
<evidence type="ECO:0000313" key="2">
    <source>
        <dbReference type="EMBL" id="QEC78960.1"/>
    </source>
</evidence>
<dbReference type="Proteomes" id="UP000321362">
    <property type="component" value="Chromosome"/>
</dbReference>